<comment type="caution">
    <text evidence="8">The sequence shown here is derived from an EMBL/GenBank/DDBJ whole genome shotgun (WGS) entry which is preliminary data.</text>
</comment>
<feature type="transmembrane region" description="Helical" evidence="5">
    <location>
        <begin position="183"/>
        <end position="204"/>
    </location>
</feature>
<feature type="transmembrane region" description="Helical" evidence="5">
    <location>
        <begin position="254"/>
        <end position="272"/>
    </location>
</feature>
<proteinExistence type="inferred from homology"/>
<dbReference type="AlphaFoldDB" id="A0A4C2EQY0"/>
<protein>
    <submittedName>
        <fullName evidence="8">Peptide ABC transporter permease</fullName>
    </submittedName>
</protein>
<dbReference type="OrthoDB" id="235083at2157"/>
<dbReference type="GO" id="GO:0055085">
    <property type="term" value="P:transmembrane transport"/>
    <property type="evidence" value="ECO:0007669"/>
    <property type="project" value="InterPro"/>
</dbReference>
<accession>A0A4C2EQY0</accession>
<evidence type="ECO:0000256" key="5">
    <source>
        <dbReference type="RuleBase" id="RU363032"/>
    </source>
</evidence>
<evidence type="ECO:0000313" key="9">
    <source>
        <dbReference type="Proteomes" id="UP000304382"/>
    </source>
</evidence>
<keyword evidence="5" id="KW-0813">Transport</keyword>
<dbReference type="GO" id="GO:0005886">
    <property type="term" value="C:plasma membrane"/>
    <property type="evidence" value="ECO:0007669"/>
    <property type="project" value="UniProtKB-SubCell"/>
</dbReference>
<feature type="transmembrane region" description="Helical" evidence="5">
    <location>
        <begin position="157"/>
        <end position="177"/>
    </location>
</feature>
<keyword evidence="9" id="KW-1185">Reference proteome</keyword>
<dbReference type="SUPFAM" id="SSF161098">
    <property type="entry name" value="MetI-like"/>
    <property type="match status" value="1"/>
</dbReference>
<comment type="similarity">
    <text evidence="5">Belongs to the binding-protein-dependent transport system permease family.</text>
</comment>
<evidence type="ECO:0000256" key="3">
    <source>
        <dbReference type="ARBA" id="ARBA00022989"/>
    </source>
</evidence>
<dbReference type="Gene3D" id="1.10.3720.10">
    <property type="entry name" value="MetI-like"/>
    <property type="match status" value="1"/>
</dbReference>
<evidence type="ECO:0000256" key="2">
    <source>
        <dbReference type="ARBA" id="ARBA00022692"/>
    </source>
</evidence>
<feature type="transmembrane region" description="Helical" evidence="5">
    <location>
        <begin position="60"/>
        <end position="79"/>
    </location>
</feature>
<feature type="transmembrane region" description="Helical" evidence="5">
    <location>
        <begin position="121"/>
        <end position="145"/>
    </location>
</feature>
<keyword evidence="2 5" id="KW-0812">Transmembrane</keyword>
<keyword evidence="3 5" id="KW-1133">Transmembrane helix</keyword>
<dbReference type="CDD" id="cd06261">
    <property type="entry name" value="TM_PBP2"/>
    <property type="match status" value="1"/>
</dbReference>
<comment type="subcellular location">
    <subcellularLocation>
        <location evidence="5">Cell membrane</location>
        <topology evidence="5">Multi-pass membrane protein</topology>
    </subcellularLocation>
    <subcellularLocation>
        <location evidence="1">Membrane</location>
        <topology evidence="1">Multi-pass membrane protein</topology>
    </subcellularLocation>
</comment>
<evidence type="ECO:0000256" key="4">
    <source>
        <dbReference type="ARBA" id="ARBA00023136"/>
    </source>
</evidence>
<evidence type="ECO:0000259" key="7">
    <source>
        <dbReference type="PROSITE" id="PS50928"/>
    </source>
</evidence>
<dbReference type="InterPro" id="IPR035906">
    <property type="entry name" value="MetI-like_sf"/>
</dbReference>
<sequence>MTDTNRDHRTDGGNAVDGDASPFDIVSEYEETEADKLRKLYDAYVYTPIAIIWTDWRARIGFTIMLGYVLMGVVGPTFVEQTEVLEGPALAAPFETMEYPLGTDNMGRDLLSQTIYSTNTILKMVAAGATSTVLIGTIVGSIAGYKGGMTDTVLSSITDVFINIPGFPLVMVLGLMFDDVLLGNPWAVGLLLSVAAWGGLARSIRSQVLTLRQESFVESSRAMGLPTRTIVFKDIIPHLMPFVVINLTNAGRRVIFEAVALYYLGILPFQNLNWGSILNLAYGANAHTRLAALHWFLVPMVAIVVISIGLILLGQSLDRVFNPRVRARHEKTTAEVDDEVEDGHTVGGL</sequence>
<feature type="region of interest" description="Disordered" evidence="6">
    <location>
        <begin position="1"/>
        <end position="22"/>
    </location>
</feature>
<reference evidence="8 9" key="1">
    <citation type="submission" date="2019-02" db="EMBL/GenBank/DDBJ databases">
        <title>Haloarcula mannanilyticum sp. nov., a mannan degrading haloarchaeon isolated from commercial salt.</title>
        <authorList>
            <person name="Enomoto S."/>
            <person name="Shimane Y."/>
            <person name="Kamekura M."/>
            <person name="Ito T."/>
            <person name="Moriya O."/>
            <person name="Ihara K."/>
            <person name="Takahashi-Ando N."/>
            <person name="Fukushima Y."/>
            <person name="Yoshida Y."/>
            <person name="Usama R."/>
            <person name="Takai K."/>
            <person name="Minegishi H."/>
        </authorList>
    </citation>
    <scope>NUCLEOTIDE SEQUENCE [LARGE SCALE GENOMIC DNA]</scope>
    <source>
        <strain evidence="8 9">MD130-1</strain>
    </source>
</reference>
<dbReference type="PANTHER" id="PTHR42729:SF1">
    <property type="entry name" value="OLIGO_DIPEPTIDE TRANSPORT, PERMEASE PROTEIN (DPPC-2)"/>
    <property type="match status" value="1"/>
</dbReference>
<feature type="compositionally biased region" description="Basic and acidic residues" evidence="6">
    <location>
        <begin position="1"/>
        <end position="11"/>
    </location>
</feature>
<dbReference type="EMBL" id="BIXZ01000011">
    <property type="protein sequence ID" value="GCF15880.1"/>
    <property type="molecule type" value="Genomic_DNA"/>
</dbReference>
<gene>
    <name evidence="8" type="ORF">Harman_38150</name>
</gene>
<evidence type="ECO:0000313" key="8">
    <source>
        <dbReference type="EMBL" id="GCF15880.1"/>
    </source>
</evidence>
<dbReference type="PROSITE" id="PS50928">
    <property type="entry name" value="ABC_TM1"/>
    <property type="match status" value="1"/>
</dbReference>
<evidence type="ECO:0000256" key="1">
    <source>
        <dbReference type="ARBA" id="ARBA00004141"/>
    </source>
</evidence>
<name>A0A4C2EQY0_9EURY</name>
<keyword evidence="4 5" id="KW-0472">Membrane</keyword>
<dbReference type="RefSeq" id="WP_137685294.1">
    <property type="nucleotide sequence ID" value="NZ_BIXZ01000011.1"/>
</dbReference>
<dbReference type="Proteomes" id="UP000304382">
    <property type="component" value="Unassembled WGS sequence"/>
</dbReference>
<dbReference type="PANTHER" id="PTHR42729">
    <property type="entry name" value="OLIGO/DIPEPTIDE TRANSPORT, PERMEASE PROTEIN (DPPC-2)"/>
    <property type="match status" value="1"/>
</dbReference>
<organism evidence="8 9">
    <name type="scientific">Haloarcula mannanilytica</name>
    <dbReference type="NCBI Taxonomy" id="2509225"/>
    <lineage>
        <taxon>Archaea</taxon>
        <taxon>Methanobacteriati</taxon>
        <taxon>Methanobacteriota</taxon>
        <taxon>Stenosarchaea group</taxon>
        <taxon>Halobacteria</taxon>
        <taxon>Halobacteriales</taxon>
        <taxon>Haloarculaceae</taxon>
        <taxon>Haloarcula</taxon>
    </lineage>
</organism>
<feature type="domain" description="ABC transmembrane type-1" evidence="7">
    <location>
        <begin position="118"/>
        <end position="314"/>
    </location>
</feature>
<feature type="transmembrane region" description="Helical" evidence="5">
    <location>
        <begin position="292"/>
        <end position="314"/>
    </location>
</feature>
<evidence type="ECO:0000256" key="6">
    <source>
        <dbReference type="SAM" id="MobiDB-lite"/>
    </source>
</evidence>
<dbReference type="InterPro" id="IPR000515">
    <property type="entry name" value="MetI-like"/>
</dbReference>
<dbReference type="Pfam" id="PF00528">
    <property type="entry name" value="BPD_transp_1"/>
    <property type="match status" value="1"/>
</dbReference>